<accession>A0A433JVK2</accession>
<feature type="transmembrane region" description="Helical" evidence="9">
    <location>
        <begin position="164"/>
        <end position="183"/>
    </location>
</feature>
<dbReference type="GO" id="GO:0016763">
    <property type="term" value="F:pentosyltransferase activity"/>
    <property type="evidence" value="ECO:0007669"/>
    <property type="project" value="TreeGrafter"/>
</dbReference>
<dbReference type="PANTHER" id="PTHR33908">
    <property type="entry name" value="MANNOSYLTRANSFERASE YKCB-RELATED"/>
    <property type="match status" value="1"/>
</dbReference>
<evidence type="ECO:0000256" key="9">
    <source>
        <dbReference type="SAM" id="Phobius"/>
    </source>
</evidence>
<dbReference type="GO" id="GO:0009103">
    <property type="term" value="P:lipopolysaccharide biosynthetic process"/>
    <property type="evidence" value="ECO:0007669"/>
    <property type="project" value="UniProtKB-ARBA"/>
</dbReference>
<evidence type="ECO:0000256" key="2">
    <source>
        <dbReference type="ARBA" id="ARBA00022475"/>
    </source>
</evidence>
<dbReference type="InterPro" id="IPR050297">
    <property type="entry name" value="LipidA_mod_glycosyltrf_83"/>
</dbReference>
<dbReference type="PANTHER" id="PTHR33908:SF11">
    <property type="entry name" value="MEMBRANE PROTEIN"/>
    <property type="match status" value="1"/>
</dbReference>
<dbReference type="OrthoDB" id="3207667at2"/>
<dbReference type="Pfam" id="PF13231">
    <property type="entry name" value="PMT_2"/>
    <property type="match status" value="1"/>
</dbReference>
<feature type="transmembrane region" description="Helical" evidence="9">
    <location>
        <begin position="213"/>
        <end position="243"/>
    </location>
</feature>
<organism evidence="11 12">
    <name type="scientific">Labedella endophytica</name>
    <dbReference type="NCBI Taxonomy" id="1523160"/>
    <lineage>
        <taxon>Bacteria</taxon>
        <taxon>Bacillati</taxon>
        <taxon>Actinomycetota</taxon>
        <taxon>Actinomycetes</taxon>
        <taxon>Micrococcales</taxon>
        <taxon>Microbacteriaceae</taxon>
        <taxon>Labedella</taxon>
    </lineage>
</organism>
<dbReference type="AlphaFoldDB" id="A0A433JVK2"/>
<gene>
    <name evidence="11" type="ORF">ELQ94_01170</name>
</gene>
<evidence type="ECO:0000256" key="8">
    <source>
        <dbReference type="SAM" id="MobiDB-lite"/>
    </source>
</evidence>
<feature type="transmembrane region" description="Helical" evidence="9">
    <location>
        <begin position="135"/>
        <end position="158"/>
    </location>
</feature>
<reference evidence="11 12" key="1">
    <citation type="submission" date="2018-12" db="EMBL/GenBank/DDBJ databases">
        <authorList>
            <person name="Li F."/>
        </authorList>
    </citation>
    <scope>NUCLEOTIDE SEQUENCE [LARGE SCALE GENOMIC DNA]</scope>
    <source>
        <strain evidence="11 12">EGI 6500705</strain>
    </source>
</reference>
<evidence type="ECO:0000256" key="5">
    <source>
        <dbReference type="ARBA" id="ARBA00022692"/>
    </source>
</evidence>
<feature type="transmembrane region" description="Helical" evidence="9">
    <location>
        <begin position="190"/>
        <end position="207"/>
    </location>
</feature>
<proteinExistence type="predicted"/>
<evidence type="ECO:0000256" key="7">
    <source>
        <dbReference type="ARBA" id="ARBA00023136"/>
    </source>
</evidence>
<feature type="domain" description="Glycosyltransferase RgtA/B/C/D-like" evidence="10">
    <location>
        <begin position="111"/>
        <end position="266"/>
    </location>
</feature>
<keyword evidence="12" id="KW-1185">Reference proteome</keyword>
<evidence type="ECO:0000256" key="6">
    <source>
        <dbReference type="ARBA" id="ARBA00022989"/>
    </source>
</evidence>
<dbReference type="RefSeq" id="WP_127046354.1">
    <property type="nucleotide sequence ID" value="NZ_RZGZ01000001.1"/>
</dbReference>
<keyword evidence="3" id="KW-0328">Glycosyltransferase</keyword>
<keyword evidence="7 9" id="KW-0472">Membrane</keyword>
<dbReference type="EMBL" id="RZGZ01000001">
    <property type="protein sequence ID" value="RUR03196.1"/>
    <property type="molecule type" value="Genomic_DNA"/>
</dbReference>
<dbReference type="InterPro" id="IPR038731">
    <property type="entry name" value="RgtA/B/C-like"/>
</dbReference>
<evidence type="ECO:0000256" key="1">
    <source>
        <dbReference type="ARBA" id="ARBA00004651"/>
    </source>
</evidence>
<comment type="caution">
    <text evidence="11">The sequence shown here is derived from an EMBL/GenBank/DDBJ whole genome shotgun (WGS) entry which is preliminary data.</text>
</comment>
<feature type="compositionally biased region" description="Low complexity" evidence="8">
    <location>
        <begin position="15"/>
        <end position="31"/>
    </location>
</feature>
<protein>
    <submittedName>
        <fullName evidence="11">Glycosyltransferase family 39 protein</fullName>
    </submittedName>
</protein>
<keyword evidence="6 9" id="KW-1133">Transmembrane helix</keyword>
<evidence type="ECO:0000313" key="12">
    <source>
        <dbReference type="Proteomes" id="UP000274909"/>
    </source>
</evidence>
<sequence length="688" mass="73419">MTSTLDRPGTDRTPRPAAGSPSSRPSGPVDDSTGDGGSGRGRNPFARLGGFLRHHAASLYWLVPTVIASGVIQLVNLGGSPQRIDDEGTYTAQAWAIGAFGELTHYTYWYDHPPVGWIQIAAYTGLTGAFDRYDVAVLAAREAMVFFTLVAVVLVWFLARRLSFSRPAAAIAGLLFAVSPLAVQFHRSVYLDNIATVWLLGAILLALSRRNQLAAFAGSALAFGIAVLSKETYLLALPLLAFLMWRTASKATRRYTLTVASSVLVLVGGGYLALALVKGEVAPGANRVSLFDGVAFQLASRESSGSVFDPESLINRTLGMWWQLDPVFIVAGLAAAVAALFVRKLRPFAIFVLTLTAFMFRPGGYLPVPYVIMLIPFAALLIAGVTDRAFRTWKRSGRRGRTARAAWIAVTAIAAVAIVPLWTTQLRGFLLADLDAPMRQAEQWVESNVQRDSTLVVDDAMWVDLVQAGFDREDVIWYYKVDTDPAVAATLPNGWQDVDYVITTDSMRTFPTAFPQVSETIANSTVVASFGEGSTQVDVRRVDPNGLEQTEADAQASTDARSAAGSALAQNPNITLTGESRSLLEAGLVDSRIMLALAERAVTSEISVADFPISEGEGDAVRRQVLVSSIDGVPTSTTEGADDATAWLDGLSGVTAASAVEDAGDNVLATFSISEPAGLISGVTGTTR</sequence>
<keyword evidence="4 11" id="KW-0808">Transferase</keyword>
<keyword evidence="5 9" id="KW-0812">Transmembrane</keyword>
<feature type="region of interest" description="Disordered" evidence="8">
    <location>
        <begin position="1"/>
        <end position="40"/>
    </location>
</feature>
<feature type="transmembrane region" description="Helical" evidence="9">
    <location>
        <begin position="402"/>
        <end position="422"/>
    </location>
</feature>
<feature type="transmembrane region" description="Helical" evidence="9">
    <location>
        <begin position="255"/>
        <end position="277"/>
    </location>
</feature>
<evidence type="ECO:0000259" key="10">
    <source>
        <dbReference type="Pfam" id="PF13231"/>
    </source>
</evidence>
<name>A0A433JVK2_9MICO</name>
<dbReference type="Proteomes" id="UP000274909">
    <property type="component" value="Unassembled WGS sequence"/>
</dbReference>
<evidence type="ECO:0000313" key="11">
    <source>
        <dbReference type="EMBL" id="RUR03196.1"/>
    </source>
</evidence>
<evidence type="ECO:0000256" key="3">
    <source>
        <dbReference type="ARBA" id="ARBA00022676"/>
    </source>
</evidence>
<evidence type="ECO:0000256" key="4">
    <source>
        <dbReference type="ARBA" id="ARBA00022679"/>
    </source>
</evidence>
<comment type="subcellular location">
    <subcellularLocation>
        <location evidence="1">Cell membrane</location>
        <topology evidence="1">Multi-pass membrane protein</topology>
    </subcellularLocation>
</comment>
<feature type="transmembrane region" description="Helical" evidence="9">
    <location>
        <begin position="370"/>
        <end position="390"/>
    </location>
</feature>
<feature type="transmembrane region" description="Helical" evidence="9">
    <location>
        <begin position="320"/>
        <end position="341"/>
    </location>
</feature>
<keyword evidence="2" id="KW-1003">Cell membrane</keyword>
<dbReference type="GO" id="GO:0005886">
    <property type="term" value="C:plasma membrane"/>
    <property type="evidence" value="ECO:0007669"/>
    <property type="project" value="UniProtKB-SubCell"/>
</dbReference>